<protein>
    <submittedName>
        <fullName evidence="1">Uncharacterized protein</fullName>
    </submittedName>
</protein>
<proteinExistence type="predicted"/>
<reference evidence="1" key="1">
    <citation type="submission" date="2023-03" db="EMBL/GenBank/DDBJ databases">
        <title>Mating type loci evolution in Malassezia.</title>
        <authorList>
            <person name="Coelho M.A."/>
        </authorList>
    </citation>
    <scope>NUCLEOTIDE SEQUENCE</scope>
    <source>
        <strain evidence="1">CBS 12830</strain>
    </source>
</reference>
<dbReference type="Proteomes" id="UP001214415">
    <property type="component" value="Chromosome 3"/>
</dbReference>
<name>A0AAF0ECQ1_9BASI</name>
<dbReference type="AlphaFoldDB" id="A0AAF0ECQ1"/>
<keyword evidence="2" id="KW-1185">Reference proteome</keyword>
<dbReference type="EMBL" id="CP119902">
    <property type="protein sequence ID" value="WFD23175.1"/>
    <property type="molecule type" value="Genomic_DNA"/>
</dbReference>
<accession>A0AAF0ECQ1</accession>
<organism evidence="1 2">
    <name type="scientific">Malassezia equina</name>
    <dbReference type="NCBI Taxonomy" id="1381935"/>
    <lineage>
        <taxon>Eukaryota</taxon>
        <taxon>Fungi</taxon>
        <taxon>Dikarya</taxon>
        <taxon>Basidiomycota</taxon>
        <taxon>Ustilaginomycotina</taxon>
        <taxon>Malasseziomycetes</taxon>
        <taxon>Malasseziales</taxon>
        <taxon>Malasseziaceae</taxon>
        <taxon>Malassezia</taxon>
    </lineage>
</organism>
<evidence type="ECO:0000313" key="1">
    <source>
        <dbReference type="EMBL" id="WFD23175.1"/>
    </source>
</evidence>
<sequence>MGRAQALQSTLQAVHQDVCLDIGAERASLQWKISLRVSESLNVREYTLWDQAPTAELVHAQVDVQAP</sequence>
<evidence type="ECO:0000313" key="2">
    <source>
        <dbReference type="Proteomes" id="UP001214415"/>
    </source>
</evidence>
<gene>
    <name evidence="1" type="ORF">MEQU1_001863</name>
</gene>